<feature type="domain" description="Helicase C-terminal" evidence="8">
    <location>
        <begin position="283"/>
        <end position="455"/>
    </location>
</feature>
<dbReference type="PANTHER" id="PTHR18934">
    <property type="entry name" value="ATP-DEPENDENT RNA HELICASE"/>
    <property type="match status" value="1"/>
</dbReference>
<proteinExistence type="inferred from homology"/>
<dbReference type="InterPro" id="IPR011709">
    <property type="entry name" value="DEAD-box_helicase_OB_fold"/>
</dbReference>
<evidence type="ECO:0000259" key="7">
    <source>
        <dbReference type="PROSITE" id="PS51192"/>
    </source>
</evidence>
<comment type="caution">
    <text evidence="9">The sequence shown here is derived from an EMBL/GenBank/DDBJ whole genome shotgun (WGS) entry which is preliminary data.</text>
</comment>
<gene>
    <name evidence="9" type="ORF">HINF_LOCUS26459</name>
</gene>
<dbReference type="Gene3D" id="3.40.50.300">
    <property type="entry name" value="P-loop containing nucleotide triphosphate hydrolases"/>
    <property type="match status" value="2"/>
</dbReference>
<evidence type="ECO:0000256" key="6">
    <source>
        <dbReference type="SAM" id="MobiDB-lite"/>
    </source>
</evidence>
<protein>
    <submittedName>
        <fullName evidence="9">Pre-mRNA-splicing_factor ATP-dependent RNA helicase</fullName>
    </submittedName>
</protein>
<dbReference type="PROSITE" id="PS51194">
    <property type="entry name" value="HELICASE_CTER"/>
    <property type="match status" value="1"/>
</dbReference>
<dbReference type="InterPro" id="IPR014001">
    <property type="entry name" value="Helicase_ATP-bd"/>
</dbReference>
<evidence type="ECO:0000256" key="4">
    <source>
        <dbReference type="ARBA" id="ARBA00022840"/>
    </source>
</evidence>
<dbReference type="CDD" id="cd17917">
    <property type="entry name" value="DEXHc_RHA-like"/>
    <property type="match status" value="1"/>
</dbReference>
<dbReference type="PROSITE" id="PS51192">
    <property type="entry name" value="HELICASE_ATP_BIND_1"/>
    <property type="match status" value="1"/>
</dbReference>
<reference evidence="9 10" key="1">
    <citation type="submission" date="2024-07" db="EMBL/GenBank/DDBJ databases">
        <authorList>
            <person name="Akdeniz Z."/>
        </authorList>
    </citation>
    <scope>NUCLEOTIDE SEQUENCE [LARGE SCALE GENOMIC DNA]</scope>
</reference>
<dbReference type="InterPro" id="IPR011545">
    <property type="entry name" value="DEAD/DEAH_box_helicase_dom"/>
</dbReference>
<dbReference type="GO" id="GO:0004386">
    <property type="term" value="F:helicase activity"/>
    <property type="evidence" value="ECO:0007669"/>
    <property type="project" value="UniProtKB-KW"/>
</dbReference>
<evidence type="ECO:0000313" key="10">
    <source>
        <dbReference type="Proteomes" id="UP001642409"/>
    </source>
</evidence>
<keyword evidence="3 9" id="KW-0347">Helicase</keyword>
<evidence type="ECO:0000313" key="9">
    <source>
        <dbReference type="EMBL" id="CAL6018415.1"/>
    </source>
</evidence>
<name>A0ABP1IKW3_9EUKA</name>
<dbReference type="SUPFAM" id="SSF52540">
    <property type="entry name" value="P-loop containing nucleoside triphosphate hydrolases"/>
    <property type="match status" value="1"/>
</dbReference>
<feature type="compositionally biased region" description="Polar residues" evidence="6">
    <location>
        <begin position="9"/>
        <end position="18"/>
    </location>
</feature>
<dbReference type="InterPro" id="IPR042035">
    <property type="entry name" value="DEAH_win-hel_dom"/>
</dbReference>
<dbReference type="CDD" id="cd18791">
    <property type="entry name" value="SF2_C_RHA"/>
    <property type="match status" value="1"/>
</dbReference>
<organism evidence="9 10">
    <name type="scientific">Hexamita inflata</name>
    <dbReference type="NCBI Taxonomy" id="28002"/>
    <lineage>
        <taxon>Eukaryota</taxon>
        <taxon>Metamonada</taxon>
        <taxon>Diplomonadida</taxon>
        <taxon>Hexamitidae</taxon>
        <taxon>Hexamitinae</taxon>
        <taxon>Hexamita</taxon>
    </lineage>
</organism>
<dbReference type="PANTHER" id="PTHR18934:SF91">
    <property type="entry name" value="PRE-MRNA-SPLICING FACTOR ATP-DEPENDENT RNA HELICASE PRP16"/>
    <property type="match status" value="1"/>
</dbReference>
<comment type="similarity">
    <text evidence="5">Belongs to the DEAD box helicase family. DEAH subfamily. PRP16 sub-subfamily.</text>
</comment>
<dbReference type="Gene3D" id="1.10.10.2130">
    <property type="entry name" value="DEAH helicase family, winged-helix domain"/>
    <property type="match status" value="1"/>
</dbReference>
<keyword evidence="4" id="KW-0067">ATP-binding</keyword>
<dbReference type="Pfam" id="PF00271">
    <property type="entry name" value="Helicase_C"/>
    <property type="match status" value="1"/>
</dbReference>
<dbReference type="Pfam" id="PF00270">
    <property type="entry name" value="DEAD"/>
    <property type="match status" value="1"/>
</dbReference>
<dbReference type="EMBL" id="CAXDID020000080">
    <property type="protein sequence ID" value="CAL6018415.1"/>
    <property type="molecule type" value="Genomic_DNA"/>
</dbReference>
<dbReference type="InterPro" id="IPR001650">
    <property type="entry name" value="Helicase_C-like"/>
</dbReference>
<evidence type="ECO:0000256" key="3">
    <source>
        <dbReference type="ARBA" id="ARBA00022806"/>
    </source>
</evidence>
<dbReference type="SMART" id="SM00490">
    <property type="entry name" value="HELICc"/>
    <property type="match status" value="1"/>
</dbReference>
<keyword evidence="10" id="KW-1185">Reference proteome</keyword>
<dbReference type="InterPro" id="IPR007502">
    <property type="entry name" value="Helicase-assoc_dom"/>
</dbReference>
<keyword evidence="2" id="KW-0378">Hydrolase</keyword>
<dbReference type="Proteomes" id="UP001642409">
    <property type="component" value="Unassembled WGS sequence"/>
</dbReference>
<sequence length="704" mass="80434">MVHFPAETPSRNAKQRSWISGGRRLVSTPRDTTTTDRDPVCTWAKVIHHIIIQMLLLQVKQVIQLIKQQLLFHFNYMKNTPLTEFRKTLPTYAVKNELLQSILHGQHQVTIICSATGSGKSTQIPQYIHEENSNFRITVTQPRRVAAISIAQRVSQEQGCKVGRQVGYCVRFDEKESDETRIRYCTDGIAVREALIDQSFKACDVFIVDEAHERSVQTDILLGLLKNALNTNKKLRIVVMSATLDTQFFANYFGTDQILFVQGKMFPVRHFFLGQHENNYLEAISLTVLQINEGKTSGDILVFLPGEREIKLVSNTVQLLNQQQSTKIEVLELYANLSQETQMQVFQTDCKSRRCILATNIAETSLTVPNITFVIDSGFVRQKIFDPQTQIQKLLTIPASKSSVNQRCGRAGRVCEGEAYHICSFSAFEQLKQTEVCEILRCDLSSVYLTLIGCGLKKVLEFQFINHPSNWAKKLALAQLLKLNLVQVNEQKEFALTQLGKQVVSLPLEIPEALSIIKAVNGPVLNDVIAVICILNSVEQFFTSSTEEEQQNRLQFRNYLSDHLMLLQIFKAWSESENRNEFAKRFGVQNRTLEYVMNVQKQVREVVDKLKIEGEKTEDKMEQQKELSQEAKNWQILQCLCYGFRQNTVKVGKDDRSYEKNGVIARIHPSSGVKGGKILLYHQIIQTTDNYMRIVSVLDEKWLQ</sequence>
<dbReference type="SMART" id="SM00847">
    <property type="entry name" value="HA2"/>
    <property type="match status" value="1"/>
</dbReference>
<evidence type="ECO:0000259" key="8">
    <source>
        <dbReference type="PROSITE" id="PS51194"/>
    </source>
</evidence>
<feature type="region of interest" description="Disordered" evidence="6">
    <location>
        <begin position="1"/>
        <end position="35"/>
    </location>
</feature>
<accession>A0ABP1IKW3</accession>
<evidence type="ECO:0000256" key="2">
    <source>
        <dbReference type="ARBA" id="ARBA00022801"/>
    </source>
</evidence>
<feature type="domain" description="Helicase ATP-binding" evidence="7">
    <location>
        <begin position="101"/>
        <end position="262"/>
    </location>
</feature>
<keyword evidence="1" id="KW-0547">Nucleotide-binding</keyword>
<dbReference type="InterPro" id="IPR027417">
    <property type="entry name" value="P-loop_NTPase"/>
</dbReference>
<evidence type="ECO:0000256" key="1">
    <source>
        <dbReference type="ARBA" id="ARBA00022741"/>
    </source>
</evidence>
<evidence type="ECO:0000256" key="5">
    <source>
        <dbReference type="ARBA" id="ARBA00038040"/>
    </source>
</evidence>
<dbReference type="Pfam" id="PF07717">
    <property type="entry name" value="OB_NTP_bind"/>
    <property type="match status" value="1"/>
</dbReference>
<dbReference type="SMART" id="SM00487">
    <property type="entry name" value="DEXDc"/>
    <property type="match status" value="1"/>
</dbReference>